<evidence type="ECO:0000256" key="1">
    <source>
        <dbReference type="SAM" id="MobiDB-lite"/>
    </source>
</evidence>
<sequence length="88" mass="9699">MFLNAIRLIQRLVGAALLILGIYLIFGTQEFFGTLLIILAFLIFPSIKKEKSSGHHHDDRDYLHDTANDNDNNYGSSDSGGDSGGSRD</sequence>
<reference evidence="3" key="1">
    <citation type="submission" date="2021-05" db="EMBL/GenBank/DDBJ databases">
        <title>Novel Bacillus species.</title>
        <authorList>
            <person name="Liu G."/>
        </authorList>
    </citation>
    <scope>NUCLEOTIDE SEQUENCE</scope>
    <source>
        <strain evidence="3">FJAT-50051</strain>
    </source>
</reference>
<gene>
    <name evidence="3" type="ORF">KHB02_22390</name>
</gene>
<evidence type="ECO:0000313" key="3">
    <source>
        <dbReference type="EMBL" id="MBS4184147.1"/>
    </source>
</evidence>
<feature type="transmembrane region" description="Helical" evidence="2">
    <location>
        <begin position="12"/>
        <end position="44"/>
    </location>
</feature>
<proteinExistence type="predicted"/>
<feature type="compositionally biased region" description="Basic and acidic residues" evidence="1">
    <location>
        <begin position="51"/>
        <end position="67"/>
    </location>
</feature>
<comment type="caution">
    <text evidence="3">The sequence shown here is derived from an EMBL/GenBank/DDBJ whole genome shotgun (WGS) entry which is preliminary data.</text>
</comment>
<protein>
    <submittedName>
        <fullName evidence="3">Uncharacterized protein</fullName>
    </submittedName>
</protein>
<keyword evidence="2" id="KW-0812">Transmembrane</keyword>
<keyword evidence="2" id="KW-1133">Transmembrane helix</keyword>
<organism evidence="3">
    <name type="scientific">Neobacillus citreus</name>
    <dbReference type="NCBI Taxonomy" id="2833578"/>
    <lineage>
        <taxon>Bacteria</taxon>
        <taxon>Bacillati</taxon>
        <taxon>Bacillota</taxon>
        <taxon>Bacilli</taxon>
        <taxon>Bacillales</taxon>
        <taxon>Bacillaceae</taxon>
        <taxon>Neobacillus</taxon>
    </lineage>
</organism>
<keyword evidence="2" id="KW-0472">Membrane</keyword>
<name>A0A942YA39_9BACI</name>
<dbReference type="EMBL" id="JAGYPE010000004">
    <property type="protein sequence ID" value="MBS4184147.1"/>
    <property type="molecule type" value="Genomic_DNA"/>
</dbReference>
<evidence type="ECO:0000256" key="2">
    <source>
        <dbReference type="SAM" id="Phobius"/>
    </source>
</evidence>
<feature type="region of interest" description="Disordered" evidence="1">
    <location>
        <begin position="51"/>
        <end position="88"/>
    </location>
</feature>
<accession>A0A942YA39</accession>
<feature type="compositionally biased region" description="Low complexity" evidence="1">
    <location>
        <begin position="69"/>
        <end position="80"/>
    </location>
</feature>
<dbReference type="AlphaFoldDB" id="A0A942YA39"/>